<reference evidence="1" key="1">
    <citation type="submission" date="2013-08" db="EMBL/GenBank/DDBJ databases">
        <authorList>
            <person name="Mendez C."/>
            <person name="Richter M."/>
            <person name="Ferrer M."/>
            <person name="Sanchez J."/>
        </authorList>
    </citation>
    <scope>NUCLEOTIDE SEQUENCE</scope>
</reference>
<sequence>MPALEIHNPTLRELGDGTLRSAVGGLVRSGRVRNWGVALGPSIGWLDEGLWALDHGADHVKTVYNLPEREPGETLARWAGARGKGIFARVPHASGVLDGSLPARGHYPAEDHRALGDPAWLQRAGESVGALRPHAEARGRTLGELAIAALLAEPAVIPVFPTFLTEEEVDRYGQVDRLPWVTPEENQTTRGRLQAIHSEVTTP</sequence>
<comment type="caution">
    <text evidence="1">The sequence shown here is derived from an EMBL/GenBank/DDBJ whole genome shotgun (WGS) entry which is preliminary data.</text>
</comment>
<reference evidence="1" key="2">
    <citation type="journal article" date="2014" name="ISME J.">
        <title>Microbial stratification in low pH oxic and suboxic macroscopic growths along an acid mine drainage.</title>
        <authorList>
            <person name="Mendez-Garcia C."/>
            <person name="Mesa V."/>
            <person name="Sprenger R.R."/>
            <person name="Richter M."/>
            <person name="Diez M.S."/>
            <person name="Solano J."/>
            <person name="Bargiela R."/>
            <person name="Golyshina O.V."/>
            <person name="Manteca A."/>
            <person name="Ramos J.L."/>
            <person name="Gallego J.R."/>
            <person name="Llorente I."/>
            <person name="Martins Dos Santos V.A."/>
            <person name="Jensen O.N."/>
            <person name="Pelaez A.I."/>
            <person name="Sanchez J."/>
            <person name="Ferrer M."/>
        </authorList>
    </citation>
    <scope>NUCLEOTIDE SEQUENCE</scope>
</reference>
<dbReference type="EMBL" id="AUZY01010273">
    <property type="protein sequence ID" value="EQD39277.1"/>
    <property type="molecule type" value="Genomic_DNA"/>
</dbReference>
<gene>
    <name evidence="1" type="ORF">B1B_15442</name>
</gene>
<dbReference type="PANTHER" id="PTHR43312">
    <property type="entry name" value="D-THREO-ALDOSE 1-DEHYDROGENASE"/>
    <property type="match status" value="1"/>
</dbReference>
<accession>T0Z524</accession>
<evidence type="ECO:0000313" key="1">
    <source>
        <dbReference type="EMBL" id="EQD39277.1"/>
    </source>
</evidence>
<dbReference type="AlphaFoldDB" id="T0Z524"/>
<protein>
    <submittedName>
        <fullName evidence="1">Aldo/keto reductase</fullName>
    </submittedName>
</protein>
<dbReference type="PANTHER" id="PTHR43312:SF1">
    <property type="entry name" value="NADP-DEPENDENT OXIDOREDUCTASE DOMAIN-CONTAINING PROTEIN"/>
    <property type="match status" value="1"/>
</dbReference>
<dbReference type="InterPro" id="IPR036812">
    <property type="entry name" value="NAD(P)_OxRdtase_dom_sf"/>
</dbReference>
<name>T0Z524_9ZZZZ</name>
<dbReference type="SUPFAM" id="SSF51430">
    <property type="entry name" value="NAD(P)-linked oxidoreductase"/>
    <property type="match status" value="1"/>
</dbReference>
<dbReference type="InterPro" id="IPR053135">
    <property type="entry name" value="AKR2_Oxidoreductase"/>
</dbReference>
<dbReference type="Gene3D" id="3.20.20.100">
    <property type="entry name" value="NADP-dependent oxidoreductase domain"/>
    <property type="match status" value="1"/>
</dbReference>
<proteinExistence type="predicted"/>
<organism evidence="1">
    <name type="scientific">mine drainage metagenome</name>
    <dbReference type="NCBI Taxonomy" id="410659"/>
    <lineage>
        <taxon>unclassified sequences</taxon>
        <taxon>metagenomes</taxon>
        <taxon>ecological metagenomes</taxon>
    </lineage>
</organism>